<dbReference type="InterPro" id="IPR007197">
    <property type="entry name" value="rSAM"/>
</dbReference>
<dbReference type="Gene3D" id="3.20.20.70">
    <property type="entry name" value="Aldolase class I"/>
    <property type="match status" value="1"/>
</dbReference>
<keyword evidence="1" id="KW-0949">S-adenosyl-L-methionine</keyword>
<keyword evidence="2" id="KW-0479">Metal-binding</keyword>
<name>A0AAI8YQP7_9PEZI</name>
<sequence>MCLIGHDVKVNVIAPHLVEEPCIQGHNGSGSVFSSGCNLRCTFCQNHDIERQRKGLDLSPEELAGAMVPYGSCRTWATCTNIDLVTPELVRPAGRSRSRP</sequence>
<dbReference type="InterPro" id="IPR058240">
    <property type="entry name" value="rSAM_sf"/>
</dbReference>
<dbReference type="GO" id="GO:0046872">
    <property type="term" value="F:metal ion binding"/>
    <property type="evidence" value="ECO:0007669"/>
    <property type="project" value="UniProtKB-KW"/>
</dbReference>
<keyword evidence="6" id="KW-1185">Reference proteome</keyword>
<evidence type="ECO:0000256" key="4">
    <source>
        <dbReference type="ARBA" id="ARBA00023014"/>
    </source>
</evidence>
<accession>A0AAI8YQP7</accession>
<dbReference type="SUPFAM" id="SSF102114">
    <property type="entry name" value="Radical SAM enzymes"/>
    <property type="match status" value="1"/>
</dbReference>
<dbReference type="AlphaFoldDB" id="A0AAI8YQP7"/>
<dbReference type="GO" id="GO:0051536">
    <property type="term" value="F:iron-sulfur cluster binding"/>
    <property type="evidence" value="ECO:0007669"/>
    <property type="project" value="UniProtKB-KW"/>
</dbReference>
<protein>
    <submittedName>
        <fullName evidence="5">Uu.00g018640.m01.CDS01</fullName>
    </submittedName>
</protein>
<dbReference type="Proteomes" id="UP001295740">
    <property type="component" value="Unassembled WGS sequence"/>
</dbReference>
<gene>
    <name evidence="5" type="ORF">KHLLAP_LOCUS14213</name>
</gene>
<proteinExistence type="predicted"/>
<evidence type="ECO:0000313" key="5">
    <source>
        <dbReference type="EMBL" id="CAJ2513745.1"/>
    </source>
</evidence>
<comment type="caution">
    <text evidence="5">The sequence shown here is derived from an EMBL/GenBank/DDBJ whole genome shotgun (WGS) entry which is preliminary data.</text>
</comment>
<dbReference type="EMBL" id="CAUWAG010000020">
    <property type="protein sequence ID" value="CAJ2513745.1"/>
    <property type="molecule type" value="Genomic_DNA"/>
</dbReference>
<reference evidence="5" key="1">
    <citation type="submission" date="2023-10" db="EMBL/GenBank/DDBJ databases">
        <authorList>
            <person name="Hackl T."/>
        </authorList>
    </citation>
    <scope>NUCLEOTIDE SEQUENCE</scope>
</reference>
<dbReference type="SFLD" id="SFLDS00029">
    <property type="entry name" value="Radical_SAM"/>
    <property type="match status" value="1"/>
</dbReference>
<evidence type="ECO:0000256" key="2">
    <source>
        <dbReference type="ARBA" id="ARBA00022723"/>
    </source>
</evidence>
<dbReference type="InterPro" id="IPR040085">
    <property type="entry name" value="MJ0674-like"/>
</dbReference>
<dbReference type="GO" id="GO:0003824">
    <property type="term" value="F:catalytic activity"/>
    <property type="evidence" value="ECO:0007669"/>
    <property type="project" value="InterPro"/>
</dbReference>
<dbReference type="PANTHER" id="PTHR43075">
    <property type="entry name" value="FORMATE LYASE ACTIVATING ENZYME, PUTATIVE (AFU_ORTHOLOGUE AFUA_2G15630)-RELATED"/>
    <property type="match status" value="1"/>
</dbReference>
<evidence type="ECO:0000256" key="1">
    <source>
        <dbReference type="ARBA" id="ARBA00022691"/>
    </source>
</evidence>
<dbReference type="InterPro" id="IPR013785">
    <property type="entry name" value="Aldolase_TIM"/>
</dbReference>
<evidence type="ECO:0000313" key="6">
    <source>
        <dbReference type="Proteomes" id="UP001295740"/>
    </source>
</evidence>
<organism evidence="5 6">
    <name type="scientific">Anthostomella pinea</name>
    <dbReference type="NCBI Taxonomy" id="933095"/>
    <lineage>
        <taxon>Eukaryota</taxon>
        <taxon>Fungi</taxon>
        <taxon>Dikarya</taxon>
        <taxon>Ascomycota</taxon>
        <taxon>Pezizomycotina</taxon>
        <taxon>Sordariomycetes</taxon>
        <taxon>Xylariomycetidae</taxon>
        <taxon>Xylariales</taxon>
        <taxon>Xylariaceae</taxon>
        <taxon>Anthostomella</taxon>
    </lineage>
</organism>
<keyword evidence="4" id="KW-0411">Iron-sulfur</keyword>
<keyword evidence="3" id="KW-0408">Iron</keyword>
<evidence type="ECO:0000256" key="3">
    <source>
        <dbReference type="ARBA" id="ARBA00023004"/>
    </source>
</evidence>
<dbReference type="PANTHER" id="PTHR43075:SF1">
    <property type="entry name" value="FORMATE LYASE ACTIVATING ENZYME, PUTATIVE (AFU_ORTHOLOGUE AFUA_2G15630)-RELATED"/>
    <property type="match status" value="1"/>
</dbReference>